<organism evidence="7 9">
    <name type="scientific">Methanobacterium veterum</name>
    <dbReference type="NCBI Taxonomy" id="408577"/>
    <lineage>
        <taxon>Archaea</taxon>
        <taxon>Methanobacteriati</taxon>
        <taxon>Methanobacteriota</taxon>
        <taxon>Methanomada group</taxon>
        <taxon>Methanobacteria</taxon>
        <taxon>Methanobacteriales</taxon>
        <taxon>Methanobacteriaceae</taxon>
        <taxon>Methanobacterium</taxon>
    </lineage>
</organism>
<sequence length="298" mass="31363">MDKNGKILLIIIGGLLLVAVFLSIVAIIGFSSGGTIAVIPIHGEIGYGSSDGSGGVVNPEVIKSEIEAAENDSSVGAVLLDINSPGGTPVASEEIMNAVKNCKKPVVAWISDTGASGAYLAASSADKIVASNSSWVGSIGVILDLTNFSDLYKKIGITKYVIKGGKYKDMGADYRNLTSQERSMLQTMVNENYDNFIGMVAENRNLSREYVKSIAEGKIYTGKQAKELKLIDETGGKDQALDIAAKLGGIRGHYNVVTMTSTQSFNDALSGVSTKIGYSIGKGIGSIMEQDTLGNVQY</sequence>
<dbReference type="Proteomes" id="UP001074446">
    <property type="component" value="Unassembled WGS sequence"/>
</dbReference>
<dbReference type="AlphaFoldDB" id="A0A9E5DIX3"/>
<dbReference type="NCBIfam" id="TIGR00706">
    <property type="entry name" value="SppA_dom"/>
    <property type="match status" value="1"/>
</dbReference>
<dbReference type="RefSeq" id="WP_048082196.1">
    <property type="nucleotide sequence ID" value="NZ_JAPVER010000020.1"/>
</dbReference>
<comment type="similarity">
    <text evidence="1">Belongs to the peptidase S49 family.</text>
</comment>
<keyword evidence="4" id="KW-0720">Serine protease</keyword>
<evidence type="ECO:0000259" key="6">
    <source>
        <dbReference type="Pfam" id="PF01343"/>
    </source>
</evidence>
<dbReference type="GO" id="GO:0008236">
    <property type="term" value="F:serine-type peptidase activity"/>
    <property type="evidence" value="ECO:0007669"/>
    <property type="project" value="UniProtKB-KW"/>
</dbReference>
<dbReference type="EMBL" id="JAPVER010000020">
    <property type="protein sequence ID" value="MCZ3365637.1"/>
    <property type="molecule type" value="Genomic_DNA"/>
</dbReference>
<dbReference type="InterPro" id="IPR047272">
    <property type="entry name" value="S49_SppA_C"/>
</dbReference>
<keyword evidence="9" id="KW-1185">Reference proteome</keyword>
<comment type="caution">
    <text evidence="7">The sequence shown here is derived from an EMBL/GenBank/DDBJ whole genome shotgun (WGS) entry which is preliminary data.</text>
</comment>
<dbReference type="GO" id="GO:0006508">
    <property type="term" value="P:proteolysis"/>
    <property type="evidence" value="ECO:0007669"/>
    <property type="project" value="UniProtKB-KW"/>
</dbReference>
<dbReference type="Proteomes" id="UP001068021">
    <property type="component" value="Unassembled WGS sequence"/>
</dbReference>
<keyword evidence="3" id="KW-0378">Hydrolase</keyword>
<keyword evidence="5" id="KW-0472">Membrane</keyword>
<keyword evidence="5" id="KW-1133">Transmembrane helix</keyword>
<dbReference type="InterPro" id="IPR029045">
    <property type="entry name" value="ClpP/crotonase-like_dom_sf"/>
</dbReference>
<evidence type="ECO:0000256" key="3">
    <source>
        <dbReference type="ARBA" id="ARBA00022801"/>
    </source>
</evidence>
<dbReference type="Gene3D" id="6.20.330.10">
    <property type="match status" value="1"/>
</dbReference>
<reference evidence="7" key="1">
    <citation type="submission" date="2022-12" db="EMBL/GenBank/DDBJ databases">
        <title>Reclassification of two methanogenic archaea species isolated from the Kolyma lowland permafrost.</title>
        <authorList>
            <person name="Trubitsyn V.E."/>
            <person name="Rivkina E.M."/>
            <person name="Shcherbakova V.A."/>
        </authorList>
    </citation>
    <scope>NUCLEOTIDE SEQUENCE</scope>
    <source>
        <strain evidence="7">M2</strain>
        <strain evidence="8">MK4</strain>
    </source>
</reference>
<protein>
    <submittedName>
        <fullName evidence="7">Signal peptide peptidase SppA</fullName>
    </submittedName>
</protein>
<evidence type="ECO:0000256" key="1">
    <source>
        <dbReference type="ARBA" id="ARBA00008683"/>
    </source>
</evidence>
<dbReference type="Pfam" id="PF01343">
    <property type="entry name" value="Peptidase_S49"/>
    <property type="match status" value="1"/>
</dbReference>
<feature type="transmembrane region" description="Helical" evidence="5">
    <location>
        <begin position="7"/>
        <end position="30"/>
    </location>
</feature>
<dbReference type="EMBL" id="JAPVES010000024">
    <property type="protein sequence ID" value="MCZ3371100.1"/>
    <property type="molecule type" value="Genomic_DNA"/>
</dbReference>
<accession>A0A9E5DIX3</accession>
<dbReference type="Gene3D" id="3.90.226.10">
    <property type="entry name" value="2-enoyl-CoA Hydratase, Chain A, domain 1"/>
    <property type="match status" value="1"/>
</dbReference>
<gene>
    <name evidence="7" type="primary">sppA</name>
    <name evidence="8" type="ORF">O3H35_00460</name>
    <name evidence="7" type="ORF">O3H54_07050</name>
</gene>
<evidence type="ECO:0000256" key="2">
    <source>
        <dbReference type="ARBA" id="ARBA00022670"/>
    </source>
</evidence>
<evidence type="ECO:0000313" key="7">
    <source>
        <dbReference type="EMBL" id="MCZ3365637.1"/>
    </source>
</evidence>
<evidence type="ECO:0000313" key="9">
    <source>
        <dbReference type="Proteomes" id="UP001068021"/>
    </source>
</evidence>
<dbReference type="CDD" id="cd07023">
    <property type="entry name" value="S49_Sppa_N_C"/>
    <property type="match status" value="1"/>
</dbReference>
<dbReference type="InterPro" id="IPR004635">
    <property type="entry name" value="Pept_S49_SppA"/>
</dbReference>
<keyword evidence="5" id="KW-0812">Transmembrane</keyword>
<dbReference type="InterPro" id="IPR002142">
    <property type="entry name" value="Peptidase_S49"/>
</dbReference>
<feature type="domain" description="Peptidase S49" evidence="6">
    <location>
        <begin position="100"/>
        <end position="248"/>
    </location>
</feature>
<proteinExistence type="inferred from homology"/>
<evidence type="ECO:0000256" key="4">
    <source>
        <dbReference type="ARBA" id="ARBA00022825"/>
    </source>
</evidence>
<dbReference type="PANTHER" id="PTHR42987">
    <property type="entry name" value="PEPTIDASE S49"/>
    <property type="match status" value="1"/>
</dbReference>
<dbReference type="SUPFAM" id="SSF52096">
    <property type="entry name" value="ClpP/crotonase"/>
    <property type="match status" value="1"/>
</dbReference>
<dbReference type="PANTHER" id="PTHR42987:SF4">
    <property type="entry name" value="PROTEASE SOHB-RELATED"/>
    <property type="match status" value="1"/>
</dbReference>
<keyword evidence="2" id="KW-0645">Protease</keyword>
<name>A0A9E5DIX3_9EURY</name>
<evidence type="ECO:0000313" key="8">
    <source>
        <dbReference type="EMBL" id="MCZ3371100.1"/>
    </source>
</evidence>
<evidence type="ECO:0000256" key="5">
    <source>
        <dbReference type="SAM" id="Phobius"/>
    </source>
</evidence>